<evidence type="ECO:0000256" key="1">
    <source>
        <dbReference type="ARBA" id="ARBA00004496"/>
    </source>
</evidence>
<dbReference type="Gene3D" id="3.40.50.1820">
    <property type="entry name" value="alpha/beta hydrolase"/>
    <property type="match status" value="1"/>
</dbReference>
<evidence type="ECO:0000313" key="3">
    <source>
        <dbReference type="EnsemblMetazoa" id="G26562.1:cds"/>
    </source>
</evidence>
<accession>A0A8W8L3T8</accession>
<protein>
    <recommendedName>
        <fullName evidence="5">Abhydrolase domain-containing protein 14A</fullName>
    </recommendedName>
</protein>
<dbReference type="PANTHER" id="PTHR46197:SF3">
    <property type="entry name" value="AB HYDROLASE-1 DOMAIN-CONTAINING PROTEIN"/>
    <property type="match status" value="1"/>
</dbReference>
<dbReference type="SUPFAM" id="SSF53474">
    <property type="entry name" value="alpha/beta-Hydrolases"/>
    <property type="match status" value="1"/>
</dbReference>
<proteinExistence type="predicted"/>
<dbReference type="InterPro" id="IPR029058">
    <property type="entry name" value="AB_hydrolase_fold"/>
</dbReference>
<dbReference type="GO" id="GO:0005737">
    <property type="term" value="C:cytoplasm"/>
    <property type="evidence" value="ECO:0007669"/>
    <property type="project" value="UniProtKB-SubCell"/>
</dbReference>
<name>A0A8W8L3T8_MAGGI</name>
<sequence>MTEISQAVLDKAKTLDVKTHRVEVEVKDGQSVEIVYRDVLPKLGGRDILFLHGQSFSSEDWEKTNTLAIFFALGYQPVAVDLPEGKNSKSQKVDVGDRGLFLEKLITALDLRTPVIVSPSMSGSYSLPFLFMDPANIPTAIVYGENDRSVGPVSTTNLKNLPDHDELHMIKGAGHAAWKNKPEEFHLILYKFLLKETK</sequence>
<dbReference type="Proteomes" id="UP000005408">
    <property type="component" value="Unassembled WGS sequence"/>
</dbReference>
<organism evidence="3 4">
    <name type="scientific">Magallana gigas</name>
    <name type="common">Pacific oyster</name>
    <name type="synonym">Crassostrea gigas</name>
    <dbReference type="NCBI Taxonomy" id="29159"/>
    <lineage>
        <taxon>Eukaryota</taxon>
        <taxon>Metazoa</taxon>
        <taxon>Spiralia</taxon>
        <taxon>Lophotrochozoa</taxon>
        <taxon>Mollusca</taxon>
        <taxon>Bivalvia</taxon>
        <taxon>Autobranchia</taxon>
        <taxon>Pteriomorphia</taxon>
        <taxon>Ostreida</taxon>
        <taxon>Ostreoidea</taxon>
        <taxon>Ostreidae</taxon>
        <taxon>Magallana</taxon>
    </lineage>
</organism>
<reference evidence="3" key="1">
    <citation type="submission" date="2022-08" db="UniProtKB">
        <authorList>
            <consortium name="EnsemblMetazoa"/>
        </authorList>
    </citation>
    <scope>IDENTIFICATION</scope>
    <source>
        <strain evidence="3">05x7-T-G4-1.051#20</strain>
    </source>
</reference>
<dbReference type="EnsemblMetazoa" id="G26562.1">
    <property type="protein sequence ID" value="G26562.1:cds"/>
    <property type="gene ID" value="G26562"/>
</dbReference>
<evidence type="ECO:0000313" key="4">
    <source>
        <dbReference type="Proteomes" id="UP000005408"/>
    </source>
</evidence>
<keyword evidence="4" id="KW-1185">Reference proteome</keyword>
<evidence type="ECO:0008006" key="5">
    <source>
        <dbReference type="Google" id="ProtNLM"/>
    </source>
</evidence>
<dbReference type="AlphaFoldDB" id="A0A8W8L3T8"/>
<evidence type="ECO:0000256" key="2">
    <source>
        <dbReference type="ARBA" id="ARBA00022490"/>
    </source>
</evidence>
<keyword evidence="2" id="KW-0963">Cytoplasm</keyword>
<comment type="subcellular location">
    <subcellularLocation>
        <location evidence="1">Cytoplasm</location>
    </subcellularLocation>
</comment>
<dbReference type="PANTHER" id="PTHR46197">
    <property type="entry name" value="PROTEIN ABHD14B-LIKE"/>
    <property type="match status" value="1"/>
</dbReference>